<evidence type="ECO:0000313" key="1">
    <source>
        <dbReference type="EMBL" id="RCN25633.1"/>
    </source>
</evidence>
<name>A0A368F0M9_ANCCA</name>
<dbReference type="SUPFAM" id="SSF47672">
    <property type="entry name" value="Transferrin receptor-like dimerisation domain"/>
    <property type="match status" value="1"/>
</dbReference>
<organism evidence="1 2">
    <name type="scientific">Ancylostoma caninum</name>
    <name type="common">Dog hookworm</name>
    <dbReference type="NCBI Taxonomy" id="29170"/>
    <lineage>
        <taxon>Eukaryota</taxon>
        <taxon>Metazoa</taxon>
        <taxon>Ecdysozoa</taxon>
        <taxon>Nematoda</taxon>
        <taxon>Chromadorea</taxon>
        <taxon>Rhabditida</taxon>
        <taxon>Rhabditina</taxon>
        <taxon>Rhabditomorpha</taxon>
        <taxon>Strongyloidea</taxon>
        <taxon>Ancylostomatidae</taxon>
        <taxon>Ancylostomatinae</taxon>
        <taxon>Ancylostoma</taxon>
    </lineage>
</organism>
<protein>
    <submittedName>
        <fullName evidence="1">Uncharacterized protein</fullName>
    </submittedName>
</protein>
<sequence>MSVIPFNVLDYAQSLVVLFHKAEGHLSKMNLTVASSWLPNKLHSLKDALRRLQTAARRIQMEAQV</sequence>
<evidence type="ECO:0000313" key="2">
    <source>
        <dbReference type="Proteomes" id="UP000252519"/>
    </source>
</evidence>
<dbReference type="OrthoDB" id="5841748at2759"/>
<dbReference type="AlphaFoldDB" id="A0A368F0M9"/>
<comment type="caution">
    <text evidence="1">The sequence shown here is derived from an EMBL/GenBank/DDBJ whole genome shotgun (WGS) entry which is preliminary data.</text>
</comment>
<gene>
    <name evidence="1" type="ORF">ANCCAN_28653</name>
</gene>
<proteinExistence type="predicted"/>
<dbReference type="STRING" id="29170.A0A368F0M9"/>
<dbReference type="InterPro" id="IPR036757">
    <property type="entry name" value="TFR-like_dimer_dom_sf"/>
</dbReference>
<dbReference type="EMBL" id="JOJR01010999">
    <property type="protein sequence ID" value="RCN25633.1"/>
    <property type="molecule type" value="Genomic_DNA"/>
</dbReference>
<dbReference type="Proteomes" id="UP000252519">
    <property type="component" value="Unassembled WGS sequence"/>
</dbReference>
<accession>A0A368F0M9</accession>
<reference evidence="1 2" key="1">
    <citation type="submission" date="2014-10" db="EMBL/GenBank/DDBJ databases">
        <title>Draft genome of the hookworm Ancylostoma caninum.</title>
        <authorList>
            <person name="Mitreva M."/>
        </authorList>
    </citation>
    <scope>NUCLEOTIDE SEQUENCE [LARGE SCALE GENOMIC DNA]</scope>
    <source>
        <strain evidence="1 2">Baltimore</strain>
    </source>
</reference>
<keyword evidence="2" id="KW-1185">Reference proteome</keyword>